<accession>A0ABQ8EAZ6</accession>
<name>A0ABQ8EAZ6_BRANA</name>
<evidence type="ECO:0000313" key="2">
    <source>
        <dbReference type="Proteomes" id="UP000824890"/>
    </source>
</evidence>
<comment type="caution">
    <text evidence="1">The sequence shown here is derived from an EMBL/GenBank/DDBJ whole genome shotgun (WGS) entry which is preliminary data.</text>
</comment>
<dbReference type="Proteomes" id="UP000824890">
    <property type="component" value="Unassembled WGS sequence"/>
</dbReference>
<organism evidence="1 2">
    <name type="scientific">Brassica napus</name>
    <name type="common">Rape</name>
    <dbReference type="NCBI Taxonomy" id="3708"/>
    <lineage>
        <taxon>Eukaryota</taxon>
        <taxon>Viridiplantae</taxon>
        <taxon>Streptophyta</taxon>
        <taxon>Embryophyta</taxon>
        <taxon>Tracheophyta</taxon>
        <taxon>Spermatophyta</taxon>
        <taxon>Magnoliopsida</taxon>
        <taxon>eudicotyledons</taxon>
        <taxon>Gunneridae</taxon>
        <taxon>Pentapetalae</taxon>
        <taxon>rosids</taxon>
        <taxon>malvids</taxon>
        <taxon>Brassicales</taxon>
        <taxon>Brassicaceae</taxon>
        <taxon>Brassiceae</taxon>
        <taxon>Brassica</taxon>
    </lineage>
</organism>
<keyword evidence="2" id="KW-1185">Reference proteome</keyword>
<feature type="non-terminal residue" evidence="1">
    <location>
        <position position="1"/>
    </location>
</feature>
<dbReference type="EMBL" id="JAGKQM010000002">
    <property type="protein sequence ID" value="KAH0938834.1"/>
    <property type="molecule type" value="Genomic_DNA"/>
</dbReference>
<evidence type="ECO:0000313" key="1">
    <source>
        <dbReference type="EMBL" id="KAH0938834.1"/>
    </source>
</evidence>
<protein>
    <submittedName>
        <fullName evidence="1">Uncharacterized protein</fullName>
    </submittedName>
</protein>
<reference evidence="1 2" key="1">
    <citation type="submission" date="2021-05" db="EMBL/GenBank/DDBJ databases">
        <title>Genome Assembly of Synthetic Allotetraploid Brassica napus Reveals Homoeologous Exchanges between Subgenomes.</title>
        <authorList>
            <person name="Davis J.T."/>
        </authorList>
    </citation>
    <scope>NUCLEOTIDE SEQUENCE [LARGE SCALE GENOMIC DNA]</scope>
    <source>
        <strain evidence="2">cv. Da-Ae</strain>
        <tissue evidence="1">Seedling</tissue>
    </source>
</reference>
<gene>
    <name evidence="1" type="ORF">HID58_006295</name>
</gene>
<proteinExistence type="predicted"/>
<sequence>FIEAYFKVNPKVSIVLSSTSAGDIVGLISCVKVAARTNQTKLTTKFLEKCATRTIYKQKGIRCSDAPAKSTTGSIDKGLATLALLQIHRLLYTSPMLLPIWNLKLINRQHPKSIQFSRTKCKSKCYHRLTLYLHISCKFFYDKALWVIKKRRDALISLQRWFHLWLRREERKTAFSGNRTLPLFLFSRTHVNSVIVVHEKKYSLEELQIMVDDMDYGLRLTIRTVSRRVL</sequence>